<evidence type="ECO:0000313" key="2">
    <source>
        <dbReference type="EMBL" id="MDX3022325.1"/>
    </source>
</evidence>
<dbReference type="InterPro" id="IPR052039">
    <property type="entry name" value="Caspase-related_regulators"/>
</dbReference>
<dbReference type="GeneID" id="75534008"/>
<protein>
    <submittedName>
        <fullName evidence="2">Caspase family protein</fullName>
    </submittedName>
</protein>
<dbReference type="InterPro" id="IPR011600">
    <property type="entry name" value="Pept_C14_caspase"/>
</dbReference>
<dbReference type="PANTHER" id="PTHR22576">
    <property type="entry name" value="MUCOSA ASSOCIATED LYMPHOID TISSUE LYMPHOMA TRANSLOCATION PROTEIN 1/PARACASPASE"/>
    <property type="match status" value="1"/>
</dbReference>
<accession>A0ABU4M2P3</accession>
<dbReference type="PANTHER" id="PTHR22576:SF37">
    <property type="entry name" value="MUCOSA-ASSOCIATED LYMPHOID TISSUE LYMPHOMA TRANSLOCATION PROTEIN 1"/>
    <property type="match status" value="1"/>
</dbReference>
<dbReference type="Gene3D" id="3.40.50.1460">
    <property type="match status" value="1"/>
</dbReference>
<evidence type="ECO:0000259" key="1">
    <source>
        <dbReference type="PROSITE" id="PS50208"/>
    </source>
</evidence>
<dbReference type="Pfam" id="PF00656">
    <property type="entry name" value="Peptidase_C14"/>
    <property type="match status" value="1"/>
</dbReference>
<comment type="caution">
    <text evidence="2">The sequence shown here is derived from an EMBL/GenBank/DDBJ whole genome shotgun (WGS) entry which is preliminary data.</text>
</comment>
<evidence type="ECO:0000313" key="3">
    <source>
        <dbReference type="Proteomes" id="UP001272987"/>
    </source>
</evidence>
<dbReference type="InterPro" id="IPR056506">
    <property type="entry name" value="iHD-CE"/>
</dbReference>
<reference evidence="2 3" key="1">
    <citation type="journal article" date="2023" name="Microb. Genom.">
        <title>Mesoterricola silvestris gen. nov., sp. nov., Mesoterricola sediminis sp. nov., Geothrix oryzae sp. nov., Geothrix edaphica sp. nov., Geothrix rubra sp. nov., and Geothrix limicola sp. nov., six novel members of Acidobacteriota isolated from soils.</title>
        <authorList>
            <person name="Weisberg A.J."/>
            <person name="Pearce E."/>
            <person name="Kramer C.G."/>
            <person name="Chang J.H."/>
            <person name="Clarke C.R."/>
        </authorList>
    </citation>
    <scope>NUCLEOTIDE SEQUENCE [LARGE SCALE GENOMIC DNA]</scope>
    <source>
        <strain evidence="2 3">NB05-1H</strain>
    </source>
</reference>
<dbReference type="Proteomes" id="UP001272987">
    <property type="component" value="Unassembled WGS sequence"/>
</dbReference>
<dbReference type="InterPro" id="IPR001309">
    <property type="entry name" value="Pept_C14_p20"/>
</dbReference>
<dbReference type="Pfam" id="PF24410">
    <property type="entry name" value="wHTH-HSP90_Na-assoc"/>
    <property type="match status" value="1"/>
</dbReference>
<dbReference type="InterPro" id="IPR029030">
    <property type="entry name" value="Caspase-like_dom_sf"/>
</dbReference>
<keyword evidence="3" id="KW-1185">Reference proteome</keyword>
<sequence length="1607" mass="176080">MAQARRALLIGVGEAPDTVEVLEPLGETVGADLRLLEATLRASGYDVEVLADAGRSRIKVTIDQTARQVPAGGTLLVYFSGHGVRVGGADYLVPADAIAPADGVWSEVHLDSLVSANISPLLKDCAAETVLWFVDACRNELDGDAFANQADSGPPRGGFAVMAGCSAGEFSGFTPEGSFFARGLAEAFSPMTSARTVEDVLAAARAATVKAARRHGVRQRPWFRYGVLEEERTKRTEVCEGRALLEAWQEAVRGTYLWEHVGAGERASLVGVLEEFVEDCARRVHLAQERWSEVDPWGDDSFPVRVLCDRLPSLLPPGVSLSVVEVVALIASPFLHEVAWAERLSQAVEVDPYDVARRGGSAHRLHYEQIVEQHGRVARKLVDCRGRGRVEDVAALTMWLVHRWVADLFETDDEVVPVAAVSLAGRLGLAEDRAQDLGELLGVVASGVGSDEVFEAWGASRQVLLPGKGHQVLRVGELGVLLRLAALLAVDVRVLPDVVADHLAVSDAVLPQQVVGVARELSWHREGGSLHLDALCPHQAVHAALAEVVEEADRVAGRVFRSGLLVDVPGRVTDRGLRPSRVGGRESYEVPLLRFHLAQTEVRDLLMGEQLYGGEPELALRELYQNAMDACRYRGMRWKYLDSVGAHPAAWSGRIVFTQGEDERGRYVECRDNGVGMSAEQLKQTFTRAGSRFERSTSFRREQSKWLRHDPELRLYPNSRFGIGVFSYFMLAEEMSIVTRVVSAEGIPADRALRVEIPSSGSLFRVQRHDGGDDGMAEGGTRVRLYLRDEERLRGLSCVGVLRDLVWVSEFRLEARDGGGQEHVWGAGVLEAGVLPAVEAVPGALWWVDGSGAILCDGIATNQGPFGYVVNLSGAHAGKLSVSRKELQGYDRGWVESLWRLGAKALASSSIPSLRWTWQVDKRSPALARVLDSEWRGKGVTVGRVEGESASLDQVGWFSQDEALVNNPKSTAGHETYLPWRARVFEMSRQGQDMALPTSLVGHPVPLPGDADLIQHVPSRWHHVLYQSAVQETSPEKVQRQLRKLRIAHPLYAPLPSTGNTVSHVSENATFLRILDPGTGALDQVPGGDGVSHWGSLVPLSARSSVPLGELVRQLTPFQPLLPSPLPQVPEHHQDYVCTNTDLQRLFHPSPDRNFWSLPTTPLDLRKVAENTGAGMLDALHMLADFSWLGWTVPSEDEIRPWTLLDEDVQDVVNVFVRDDLLPWAATVDYADTLDTDLATAEEKLALVAEKLRLRYERRYPPNNKAGGTRPSVDTANLVRRLAFLNVDLEDGMTLESLSPAVQGNSDAEALTLVVEDLRKAGVSIPDISLVLDWDSLPLHDRYILSGKEPALSEEDYPAYEVTSAVLFNAAEHLNERLLDVWTTAAAYGDRYGFAVPELPEYLGDFRPNKAMVPALVAHLDNPNQTLGTPIWSPLRPQDLAIYAHRRVLDPSTAYEQLLILCAIGASVPELTPEELAALPTQVPDQHDLLALADAHRVSPPDSPYTPLDLLSIAARLGEPLPRTAARITPYLPLTETPTPLPPVPDLIPLWQDLAILTPHLNGLLPALEGQVPQAHITRAAEATDMDEAWVRTRLSLYADMFALTLD</sequence>
<dbReference type="Gene3D" id="3.30.565.10">
    <property type="entry name" value="Histidine kinase-like ATPase, C-terminal domain"/>
    <property type="match status" value="1"/>
</dbReference>
<feature type="domain" description="Caspase family p20" evidence="1">
    <location>
        <begin position="31"/>
        <end position="141"/>
    </location>
</feature>
<dbReference type="PROSITE" id="PS50208">
    <property type="entry name" value="CASPASE_P20"/>
    <property type="match status" value="1"/>
</dbReference>
<organism evidence="2 3">
    <name type="scientific">Streptomyces acidiscabies</name>
    <dbReference type="NCBI Taxonomy" id="42234"/>
    <lineage>
        <taxon>Bacteria</taxon>
        <taxon>Bacillati</taxon>
        <taxon>Actinomycetota</taxon>
        <taxon>Actinomycetes</taxon>
        <taxon>Kitasatosporales</taxon>
        <taxon>Streptomycetaceae</taxon>
        <taxon>Streptomyces</taxon>
    </lineage>
</organism>
<dbReference type="InterPro" id="IPR056507">
    <property type="entry name" value="wHTH-HSP90_Na-assoc"/>
</dbReference>
<dbReference type="RefSeq" id="WP_010350229.1">
    <property type="nucleotide sequence ID" value="NZ_CP122369.1"/>
</dbReference>
<dbReference type="Pfam" id="PF24401">
    <property type="entry name" value="iHD-CE"/>
    <property type="match status" value="1"/>
</dbReference>
<name>A0ABU4M2P3_9ACTN</name>
<gene>
    <name evidence="2" type="ORF">PV666_31230</name>
</gene>
<dbReference type="PRINTS" id="PR00775">
    <property type="entry name" value="HEATSHOCK90"/>
</dbReference>
<dbReference type="InterPro" id="IPR036890">
    <property type="entry name" value="HATPase_C_sf"/>
</dbReference>
<proteinExistence type="predicted"/>
<dbReference type="SUPFAM" id="SSF55874">
    <property type="entry name" value="ATPase domain of HSP90 chaperone/DNA topoisomerase II/histidine kinase"/>
    <property type="match status" value="1"/>
</dbReference>
<dbReference type="EMBL" id="JARAWP010000020">
    <property type="protein sequence ID" value="MDX3022325.1"/>
    <property type="molecule type" value="Genomic_DNA"/>
</dbReference>
<dbReference type="SUPFAM" id="SSF52129">
    <property type="entry name" value="Caspase-like"/>
    <property type="match status" value="1"/>
</dbReference>
<dbReference type="InterPro" id="IPR020575">
    <property type="entry name" value="Hsp90_N"/>
</dbReference>